<accession>A0AAQ3Q516</accession>
<organism evidence="2 3">
    <name type="scientific">Canna indica</name>
    <name type="common">Indian-shot</name>
    <dbReference type="NCBI Taxonomy" id="4628"/>
    <lineage>
        <taxon>Eukaryota</taxon>
        <taxon>Viridiplantae</taxon>
        <taxon>Streptophyta</taxon>
        <taxon>Embryophyta</taxon>
        <taxon>Tracheophyta</taxon>
        <taxon>Spermatophyta</taxon>
        <taxon>Magnoliopsida</taxon>
        <taxon>Liliopsida</taxon>
        <taxon>Zingiberales</taxon>
        <taxon>Cannaceae</taxon>
        <taxon>Canna</taxon>
    </lineage>
</organism>
<dbReference type="PANTHER" id="PTHR33133">
    <property type="entry name" value="OS08G0107100 PROTEIN-RELATED"/>
    <property type="match status" value="1"/>
</dbReference>
<evidence type="ECO:0000313" key="3">
    <source>
        <dbReference type="Proteomes" id="UP001327560"/>
    </source>
</evidence>
<keyword evidence="1" id="KW-0812">Transmembrane</keyword>
<dbReference type="Proteomes" id="UP001327560">
    <property type="component" value="Chromosome 2"/>
</dbReference>
<keyword evidence="1" id="KW-1133">Transmembrane helix</keyword>
<feature type="transmembrane region" description="Helical" evidence="1">
    <location>
        <begin position="234"/>
        <end position="255"/>
    </location>
</feature>
<feature type="transmembrane region" description="Helical" evidence="1">
    <location>
        <begin position="34"/>
        <end position="56"/>
    </location>
</feature>
<gene>
    <name evidence="2" type="ORF">Cni_G05016</name>
</gene>
<protein>
    <submittedName>
        <fullName evidence="2">Uncharacterized protein</fullName>
    </submittedName>
</protein>
<name>A0AAQ3Q516_9LILI</name>
<feature type="transmembrane region" description="Helical" evidence="1">
    <location>
        <begin position="92"/>
        <end position="118"/>
    </location>
</feature>
<dbReference type="PANTHER" id="PTHR33133:SF1">
    <property type="entry name" value="EXPRESSED PROTEIN-RELATED"/>
    <property type="match status" value="1"/>
</dbReference>
<keyword evidence="1" id="KW-0472">Membrane</keyword>
<evidence type="ECO:0000313" key="2">
    <source>
        <dbReference type="EMBL" id="WOK96309.1"/>
    </source>
</evidence>
<reference evidence="2 3" key="1">
    <citation type="submission" date="2023-10" db="EMBL/GenBank/DDBJ databases">
        <title>Chromosome-scale genome assembly provides insights into flower coloration mechanisms of Canna indica.</title>
        <authorList>
            <person name="Li C."/>
        </authorList>
    </citation>
    <scope>NUCLEOTIDE SEQUENCE [LARGE SCALE GENOMIC DNA]</scope>
    <source>
        <tissue evidence="2">Flower</tissue>
    </source>
</reference>
<dbReference type="EMBL" id="CP136891">
    <property type="protein sequence ID" value="WOK96309.1"/>
    <property type="molecule type" value="Genomic_DNA"/>
</dbReference>
<dbReference type="AlphaFoldDB" id="A0AAQ3Q516"/>
<sequence length="317" mass="34666">MGLSSKSMAAASDRLVLPQILWESSKLPIKSGQLFFPLLFLSLLSSSLLFFCYYSIAPIPLDLASKISILVKETKHRPPDLLTHMENDLKDFASISSVLVLFFFSFSLFLTLATMYTFAMAYTGSSLTPQDLLLRIARRWYQTMVTKLYVALLTIGLGVLSSLGVGTVMLLSGGSQVVFGVGVTLAFVSLFLYIYLLTRWSMSLVIAAVEETWGIGALSWAVELYIGNKRRGMVLTLMLAVVKVAIYGGFAAVVMSSGPEPSGTPMSLTYVVGAANAVWDLYSMAVYTVFYYECRKSHGLDYAGLSAALVKINAVIY</sequence>
<feature type="transmembrane region" description="Helical" evidence="1">
    <location>
        <begin position="267"/>
        <end position="292"/>
    </location>
</feature>
<proteinExistence type="predicted"/>
<feature type="transmembrane region" description="Helical" evidence="1">
    <location>
        <begin position="148"/>
        <end position="171"/>
    </location>
</feature>
<keyword evidence="3" id="KW-1185">Reference proteome</keyword>
<feature type="transmembrane region" description="Helical" evidence="1">
    <location>
        <begin position="177"/>
        <end position="196"/>
    </location>
</feature>
<evidence type="ECO:0000256" key="1">
    <source>
        <dbReference type="SAM" id="Phobius"/>
    </source>
</evidence>